<comment type="catalytic activity">
    <reaction evidence="8 9 10">
        <text>2-[(2R,5Z)-2-carboxy-4-methylthiazol-5(2H)-ylidene]ethyl phosphate + 4-amino-2-methyl-5-(diphosphooxymethyl)pyrimidine + 2 H(+) = thiamine phosphate + CO2 + diphosphate</text>
        <dbReference type="Rhea" id="RHEA:47844"/>
        <dbReference type="ChEBI" id="CHEBI:15378"/>
        <dbReference type="ChEBI" id="CHEBI:16526"/>
        <dbReference type="ChEBI" id="CHEBI:33019"/>
        <dbReference type="ChEBI" id="CHEBI:37575"/>
        <dbReference type="ChEBI" id="CHEBI:57841"/>
        <dbReference type="ChEBI" id="CHEBI:62899"/>
        <dbReference type="EC" id="2.5.1.3"/>
    </reaction>
</comment>
<dbReference type="PANTHER" id="PTHR20857">
    <property type="entry name" value="THIAMINE-PHOSPHATE PYROPHOSPHORYLASE"/>
    <property type="match status" value="1"/>
</dbReference>
<evidence type="ECO:0000313" key="14">
    <source>
        <dbReference type="Proteomes" id="UP000590460"/>
    </source>
</evidence>
<keyword evidence="5 9" id="KW-0784">Thiamine biosynthesis</keyword>
<proteinExistence type="inferred from homology"/>
<dbReference type="UniPathway" id="UPA00060">
    <property type="reaction ID" value="UER00141"/>
</dbReference>
<evidence type="ECO:0000259" key="12">
    <source>
        <dbReference type="Pfam" id="PF02581"/>
    </source>
</evidence>
<protein>
    <recommendedName>
        <fullName evidence="9">Thiamine-phosphate synthase</fullName>
        <shortName evidence="9">TP synthase</shortName>
        <shortName evidence="9">TPS</shortName>
        <ecNumber evidence="9">2.5.1.3</ecNumber>
    </recommendedName>
    <alternativeName>
        <fullName evidence="9">Thiamine-phosphate pyrophosphorylase</fullName>
        <shortName evidence="9">TMP pyrophosphorylase</shortName>
        <shortName evidence="9">TMP-PPase</shortName>
    </alternativeName>
</protein>
<dbReference type="GO" id="GO:0000287">
    <property type="term" value="F:magnesium ion binding"/>
    <property type="evidence" value="ECO:0007669"/>
    <property type="project" value="UniProtKB-UniRule"/>
</dbReference>
<dbReference type="InterPro" id="IPR022998">
    <property type="entry name" value="ThiamineP_synth_TenI"/>
</dbReference>
<dbReference type="EMBL" id="JAAXPO010000004">
    <property type="protein sequence ID" value="NKZ18461.1"/>
    <property type="molecule type" value="Genomic_DNA"/>
</dbReference>
<dbReference type="RefSeq" id="WP_168676668.1">
    <property type="nucleotide sequence ID" value="NZ_BPKV01000005.1"/>
</dbReference>
<dbReference type="GO" id="GO:0005737">
    <property type="term" value="C:cytoplasm"/>
    <property type="evidence" value="ECO:0007669"/>
    <property type="project" value="TreeGrafter"/>
</dbReference>
<feature type="binding site" evidence="9">
    <location>
        <position position="140"/>
    </location>
    <ligand>
        <name>4-amino-2-methyl-5-(diphosphooxymethyl)pyrimidine</name>
        <dbReference type="ChEBI" id="CHEBI:57841"/>
    </ligand>
</feature>
<name>A0A846ZGP9_9LACO</name>
<evidence type="ECO:0000256" key="4">
    <source>
        <dbReference type="ARBA" id="ARBA00022842"/>
    </source>
</evidence>
<dbReference type="InterPro" id="IPR036206">
    <property type="entry name" value="ThiamineP_synth_sf"/>
</dbReference>
<feature type="binding site" evidence="9">
    <location>
        <position position="73"/>
    </location>
    <ligand>
        <name>Mg(2+)</name>
        <dbReference type="ChEBI" id="CHEBI:18420"/>
    </ligand>
</feature>
<dbReference type="HAMAP" id="MF_00097">
    <property type="entry name" value="TMP_synthase"/>
    <property type="match status" value="1"/>
</dbReference>
<evidence type="ECO:0000256" key="6">
    <source>
        <dbReference type="ARBA" id="ARBA00047334"/>
    </source>
</evidence>
<feature type="binding site" evidence="9">
    <location>
        <position position="92"/>
    </location>
    <ligand>
        <name>Mg(2+)</name>
        <dbReference type="ChEBI" id="CHEBI:18420"/>
    </ligand>
</feature>
<feature type="binding site" evidence="9">
    <location>
        <begin position="187"/>
        <end position="188"/>
    </location>
    <ligand>
        <name>2-[(2R,5Z)-2-carboxy-4-methylthiazol-5(2H)-ylidene]ethyl phosphate</name>
        <dbReference type="ChEBI" id="CHEBI:62899"/>
    </ligand>
</feature>
<feature type="binding site" evidence="9">
    <location>
        <position position="72"/>
    </location>
    <ligand>
        <name>4-amino-2-methyl-5-(diphosphooxymethyl)pyrimidine</name>
        <dbReference type="ChEBI" id="CHEBI:57841"/>
    </ligand>
</feature>
<comment type="caution">
    <text evidence="9">Lacks conserved residue(s) required for the propagation of feature annotation.</text>
</comment>
<comment type="cofactor">
    <cofactor evidence="9">
        <name>Mg(2+)</name>
        <dbReference type="ChEBI" id="CHEBI:18420"/>
    </cofactor>
    <text evidence="9">Binds 1 Mg(2+) ion per subunit.</text>
</comment>
<dbReference type="Pfam" id="PF02581">
    <property type="entry name" value="TMP-TENI"/>
    <property type="match status" value="1"/>
</dbReference>
<evidence type="ECO:0000256" key="2">
    <source>
        <dbReference type="ARBA" id="ARBA00022679"/>
    </source>
</evidence>
<organism evidence="13 14">
    <name type="scientific">Leuconostoc holzapfelii</name>
    <dbReference type="NCBI Taxonomy" id="434464"/>
    <lineage>
        <taxon>Bacteria</taxon>
        <taxon>Bacillati</taxon>
        <taxon>Bacillota</taxon>
        <taxon>Bacilli</taxon>
        <taxon>Lactobacillales</taxon>
        <taxon>Lactobacillaceae</taxon>
        <taxon>Leuconostoc</taxon>
    </lineage>
</organism>
<comment type="pathway">
    <text evidence="1 9 11">Cofactor biosynthesis; thiamine diphosphate biosynthesis; thiamine phosphate from 4-amino-2-methyl-5-diphosphomethylpyrimidine and 4-methyl-5-(2-phosphoethyl)-thiazole: step 1/1.</text>
</comment>
<dbReference type="CDD" id="cd00564">
    <property type="entry name" value="TMP_TenI"/>
    <property type="match status" value="1"/>
</dbReference>
<evidence type="ECO:0000256" key="1">
    <source>
        <dbReference type="ARBA" id="ARBA00005165"/>
    </source>
</evidence>
<evidence type="ECO:0000256" key="8">
    <source>
        <dbReference type="ARBA" id="ARBA00047883"/>
    </source>
</evidence>
<evidence type="ECO:0000256" key="10">
    <source>
        <dbReference type="RuleBase" id="RU003826"/>
    </source>
</evidence>
<gene>
    <name evidence="9" type="primary">thiE</name>
    <name evidence="13" type="ORF">HF966_04650</name>
</gene>
<dbReference type="FunFam" id="3.20.20.70:FF:000096">
    <property type="entry name" value="Thiamine-phosphate synthase"/>
    <property type="match status" value="1"/>
</dbReference>
<dbReference type="InterPro" id="IPR013785">
    <property type="entry name" value="Aldolase_TIM"/>
</dbReference>
<evidence type="ECO:0000313" key="13">
    <source>
        <dbReference type="EMBL" id="NKZ18461.1"/>
    </source>
</evidence>
<dbReference type="PANTHER" id="PTHR20857:SF15">
    <property type="entry name" value="THIAMINE-PHOSPHATE SYNTHASE"/>
    <property type="match status" value="1"/>
</dbReference>
<accession>A0A846ZGP9</accession>
<dbReference type="NCBIfam" id="TIGR00693">
    <property type="entry name" value="thiE"/>
    <property type="match status" value="1"/>
</dbReference>
<feature type="binding site" evidence="9">
    <location>
        <begin position="137"/>
        <end position="139"/>
    </location>
    <ligand>
        <name>2-[(2R,5Z)-2-carboxy-4-methylthiazol-5(2H)-ylidene]ethyl phosphate</name>
        <dbReference type="ChEBI" id="CHEBI:62899"/>
    </ligand>
</feature>
<comment type="function">
    <text evidence="9">Condenses 4-methyl-5-(beta-hydroxyethyl)thiazole monophosphate (THZ-P) and 2-methyl-4-amino-5-hydroxymethyl pyrimidine pyrophosphate (HMP-PP) to form thiamine monophosphate (TMP).</text>
</comment>
<feature type="domain" description="Thiamine phosphate synthase/TenI" evidence="12">
    <location>
        <begin position="10"/>
        <end position="190"/>
    </location>
</feature>
<comment type="catalytic activity">
    <reaction evidence="6 9 10">
        <text>4-methyl-5-(2-phosphooxyethyl)-thiazole + 4-amino-2-methyl-5-(diphosphooxymethyl)pyrimidine + H(+) = thiamine phosphate + diphosphate</text>
        <dbReference type="Rhea" id="RHEA:22328"/>
        <dbReference type="ChEBI" id="CHEBI:15378"/>
        <dbReference type="ChEBI" id="CHEBI:33019"/>
        <dbReference type="ChEBI" id="CHEBI:37575"/>
        <dbReference type="ChEBI" id="CHEBI:57841"/>
        <dbReference type="ChEBI" id="CHEBI:58296"/>
        <dbReference type="EC" id="2.5.1.3"/>
    </reaction>
</comment>
<keyword evidence="4 9" id="KW-0460">Magnesium</keyword>
<dbReference type="Proteomes" id="UP000590460">
    <property type="component" value="Unassembled WGS sequence"/>
</dbReference>
<keyword evidence="3 9" id="KW-0479">Metal-binding</keyword>
<dbReference type="GO" id="GO:0009228">
    <property type="term" value="P:thiamine biosynthetic process"/>
    <property type="evidence" value="ECO:0007669"/>
    <property type="project" value="UniProtKB-KW"/>
</dbReference>
<dbReference type="SUPFAM" id="SSF51391">
    <property type="entry name" value="Thiamin phosphate synthase"/>
    <property type="match status" value="1"/>
</dbReference>
<sequence>MVQRNIDYRLYLVTDRYDYSDDKFLAIIATACANGVTLVELREKSVSSRRYFELAVAVKQVTDRYDVPLIIDDRVDICLAVGADGVHVGDSDLPVDVVRQLIGPDRILGVSVKDTTRAKEALAQGADYFGTGAIYPTKTKVITKHTSLATLQAIAQAVPIPVNAIGGIKTHNITNLAGTGIAGVCVVSEIMQAADVASKVRQLRRAVEMLV</sequence>
<comment type="catalytic activity">
    <reaction evidence="7 9 10">
        <text>2-(2-carboxy-4-methylthiazol-5-yl)ethyl phosphate + 4-amino-2-methyl-5-(diphosphooxymethyl)pyrimidine + 2 H(+) = thiamine phosphate + CO2 + diphosphate</text>
        <dbReference type="Rhea" id="RHEA:47848"/>
        <dbReference type="ChEBI" id="CHEBI:15378"/>
        <dbReference type="ChEBI" id="CHEBI:16526"/>
        <dbReference type="ChEBI" id="CHEBI:33019"/>
        <dbReference type="ChEBI" id="CHEBI:37575"/>
        <dbReference type="ChEBI" id="CHEBI:57841"/>
        <dbReference type="ChEBI" id="CHEBI:62890"/>
        <dbReference type="EC" id="2.5.1.3"/>
    </reaction>
</comment>
<evidence type="ECO:0000256" key="11">
    <source>
        <dbReference type="RuleBase" id="RU004253"/>
    </source>
</evidence>
<keyword evidence="2 9" id="KW-0808">Transferase</keyword>
<feature type="binding site" evidence="9">
    <location>
        <position position="111"/>
    </location>
    <ligand>
        <name>4-amino-2-methyl-5-(diphosphooxymethyl)pyrimidine</name>
        <dbReference type="ChEBI" id="CHEBI:57841"/>
    </ligand>
</feature>
<feature type="binding site" evidence="9">
    <location>
        <position position="167"/>
    </location>
    <ligand>
        <name>2-[(2R,5Z)-2-carboxy-4-methylthiazol-5(2H)-ylidene]ethyl phosphate</name>
        <dbReference type="ChEBI" id="CHEBI:62899"/>
    </ligand>
</feature>
<dbReference type="Gene3D" id="3.20.20.70">
    <property type="entry name" value="Aldolase class I"/>
    <property type="match status" value="1"/>
</dbReference>
<dbReference type="InterPro" id="IPR034291">
    <property type="entry name" value="TMP_synthase"/>
</dbReference>
<evidence type="ECO:0000256" key="3">
    <source>
        <dbReference type="ARBA" id="ARBA00022723"/>
    </source>
</evidence>
<dbReference type="AlphaFoldDB" id="A0A846ZGP9"/>
<dbReference type="GO" id="GO:0009229">
    <property type="term" value="P:thiamine diphosphate biosynthetic process"/>
    <property type="evidence" value="ECO:0007669"/>
    <property type="project" value="UniProtKB-UniRule"/>
</dbReference>
<evidence type="ECO:0000256" key="9">
    <source>
        <dbReference type="HAMAP-Rule" id="MF_00097"/>
    </source>
</evidence>
<reference evidence="13 14" key="1">
    <citation type="submission" date="2020-04" db="EMBL/GenBank/DDBJ databases">
        <title>MicrobeNet Type strains.</title>
        <authorList>
            <person name="Nicholson A.C."/>
        </authorList>
    </citation>
    <scope>NUCLEOTIDE SEQUENCE [LARGE SCALE GENOMIC DNA]</scope>
    <source>
        <strain evidence="13 14">CCUG 54536</strain>
    </source>
</reference>
<dbReference type="GO" id="GO:0004789">
    <property type="term" value="F:thiamine-phosphate diphosphorylase activity"/>
    <property type="evidence" value="ECO:0007669"/>
    <property type="project" value="UniProtKB-UniRule"/>
</dbReference>
<dbReference type="EC" id="2.5.1.3" evidence="9"/>
<comment type="caution">
    <text evidence="13">The sequence shown here is derived from an EMBL/GenBank/DDBJ whole genome shotgun (WGS) entry which is preliminary data.</text>
</comment>
<evidence type="ECO:0000256" key="7">
    <source>
        <dbReference type="ARBA" id="ARBA00047851"/>
    </source>
</evidence>
<evidence type="ECO:0000256" key="5">
    <source>
        <dbReference type="ARBA" id="ARBA00022977"/>
    </source>
</evidence>
<comment type="similarity">
    <text evidence="9 10">Belongs to the thiamine-phosphate synthase family.</text>
</comment>